<organism evidence="1 2">
    <name type="scientific">Hymenobacter psychrophilus</name>
    <dbReference type="NCBI Taxonomy" id="651662"/>
    <lineage>
        <taxon>Bacteria</taxon>
        <taxon>Pseudomonadati</taxon>
        <taxon>Bacteroidota</taxon>
        <taxon>Cytophagia</taxon>
        <taxon>Cytophagales</taxon>
        <taxon>Hymenobacteraceae</taxon>
        <taxon>Hymenobacter</taxon>
    </lineage>
</organism>
<reference evidence="2" key="1">
    <citation type="submission" date="2016-10" db="EMBL/GenBank/DDBJ databases">
        <authorList>
            <person name="Varghese N."/>
            <person name="Submissions S."/>
        </authorList>
    </citation>
    <scope>NUCLEOTIDE SEQUENCE [LARGE SCALE GENOMIC DNA]</scope>
    <source>
        <strain evidence="2">CGMCC 1.8975</strain>
    </source>
</reference>
<sequence length="83" mass="9551">MTHFFNAQRDYWPIYLDLQRHYPLGLVPPDGMNARAFPGYQALEARIVACVHQESAERTRWETLATELAARTGLPVRDTTYGQ</sequence>
<name>A0A1H3P166_9BACT</name>
<evidence type="ECO:0000313" key="2">
    <source>
        <dbReference type="Proteomes" id="UP000199249"/>
    </source>
</evidence>
<protein>
    <submittedName>
        <fullName evidence="1">Uncharacterized protein</fullName>
    </submittedName>
</protein>
<feature type="non-terminal residue" evidence="1">
    <location>
        <position position="83"/>
    </location>
</feature>
<dbReference type="EMBL" id="FNOV01000020">
    <property type="protein sequence ID" value="SDY94790.1"/>
    <property type="molecule type" value="Genomic_DNA"/>
</dbReference>
<accession>A0A1H3P166</accession>
<keyword evidence="2" id="KW-1185">Reference proteome</keyword>
<dbReference type="Proteomes" id="UP000199249">
    <property type="component" value="Unassembled WGS sequence"/>
</dbReference>
<evidence type="ECO:0000313" key="1">
    <source>
        <dbReference type="EMBL" id="SDY94790.1"/>
    </source>
</evidence>
<dbReference type="AlphaFoldDB" id="A0A1H3P166"/>
<proteinExistence type="predicted"/>
<gene>
    <name evidence="1" type="ORF">SAMN04488069_12042</name>
</gene>